<evidence type="ECO:0000313" key="5">
    <source>
        <dbReference type="Proteomes" id="UP000018542"/>
    </source>
</evidence>
<dbReference type="Proteomes" id="UP000018542">
    <property type="component" value="Chromosome"/>
</dbReference>
<evidence type="ECO:0000313" key="4">
    <source>
        <dbReference type="EMBL" id="AHB49748.1"/>
    </source>
</evidence>
<dbReference type="GO" id="GO:0005829">
    <property type="term" value="C:cytosol"/>
    <property type="evidence" value="ECO:0007669"/>
    <property type="project" value="TreeGrafter"/>
</dbReference>
<feature type="domain" description="Class II aldolase/adducin N-terminal" evidence="3">
    <location>
        <begin position="21"/>
        <end position="196"/>
    </location>
</feature>
<dbReference type="PANTHER" id="PTHR22789:SF0">
    <property type="entry name" value="3-OXO-TETRONATE 4-PHOSPHATE DECARBOXYLASE-RELATED"/>
    <property type="match status" value="1"/>
</dbReference>
<reference evidence="4 5" key="1">
    <citation type="journal article" date="2014" name="Genome Announc.">
        <title>Complete Genome Sequence of Hyphomicrobium nitrativorans Strain NL23, a Denitrifying Bacterium Isolated from Biofilm of a Methanol-Fed Denitrification System Treating Seawater at the Montreal Biodome.</title>
        <authorList>
            <person name="Martineau C."/>
            <person name="Villeneuve C."/>
            <person name="Mauffrey F."/>
            <person name="Villemur R."/>
        </authorList>
    </citation>
    <scope>NUCLEOTIDE SEQUENCE [LARGE SCALE GENOMIC DNA]</scope>
    <source>
        <strain evidence="4">NL23</strain>
    </source>
</reference>
<keyword evidence="2" id="KW-0456">Lyase</keyword>
<evidence type="ECO:0000256" key="2">
    <source>
        <dbReference type="ARBA" id="ARBA00023239"/>
    </source>
</evidence>
<dbReference type="OrthoDB" id="5291399at2"/>
<accession>V5SGU0</accession>
<dbReference type="GO" id="GO:0019323">
    <property type="term" value="P:pentose catabolic process"/>
    <property type="evidence" value="ECO:0007669"/>
    <property type="project" value="TreeGrafter"/>
</dbReference>
<sequence length="230" mass="24054">MTKAKAGARKSVGGEESRLRAAVIETARAMSNSGLSPGRSGNVSARFDGGMLITPTGLAYAGMRPKDIVYVASDGTVPGKQKTPSSEWQFHLSAYAARPDMSAVVHTHSLHAVVLSCAGRSIPAFHYMVAVAGGVDIPLVPYATFGSADLAAHVASGLAERRACLMAHHGAIAMGRTLAGALALAHEVEALAEQYVKLLTLGEPVLLPEDEMAVVLERFKTYGQQRDGTG</sequence>
<dbReference type="PATRIC" id="fig|1029756.8.peg.3595"/>
<dbReference type="InterPro" id="IPR036409">
    <property type="entry name" value="Aldolase_II/adducin_N_sf"/>
</dbReference>
<gene>
    <name evidence="4" type="ORF">W911_17280</name>
</gene>
<dbReference type="SMART" id="SM01007">
    <property type="entry name" value="Aldolase_II"/>
    <property type="match status" value="1"/>
</dbReference>
<dbReference type="GO" id="GO:0016832">
    <property type="term" value="F:aldehyde-lyase activity"/>
    <property type="evidence" value="ECO:0007669"/>
    <property type="project" value="TreeGrafter"/>
</dbReference>
<dbReference type="GO" id="GO:0046872">
    <property type="term" value="F:metal ion binding"/>
    <property type="evidence" value="ECO:0007669"/>
    <property type="project" value="UniProtKB-KW"/>
</dbReference>
<name>V5SGU0_9HYPH</name>
<dbReference type="EMBL" id="CP006912">
    <property type="protein sequence ID" value="AHB49748.1"/>
    <property type="molecule type" value="Genomic_DNA"/>
</dbReference>
<dbReference type="RefSeq" id="WP_023788744.1">
    <property type="nucleotide sequence ID" value="NC_022997.1"/>
</dbReference>
<keyword evidence="1" id="KW-0479">Metal-binding</keyword>
<evidence type="ECO:0000259" key="3">
    <source>
        <dbReference type="SMART" id="SM01007"/>
    </source>
</evidence>
<dbReference type="PANTHER" id="PTHR22789">
    <property type="entry name" value="FUCULOSE PHOSPHATE ALDOLASE"/>
    <property type="match status" value="1"/>
</dbReference>
<protein>
    <submittedName>
        <fullName evidence="4">Fuculose phosphate aldolase</fullName>
    </submittedName>
</protein>
<keyword evidence="5" id="KW-1185">Reference proteome</keyword>
<organism evidence="4 5">
    <name type="scientific">Hyphomicrobium nitrativorans NL23</name>
    <dbReference type="NCBI Taxonomy" id="1029756"/>
    <lineage>
        <taxon>Bacteria</taxon>
        <taxon>Pseudomonadati</taxon>
        <taxon>Pseudomonadota</taxon>
        <taxon>Alphaproteobacteria</taxon>
        <taxon>Hyphomicrobiales</taxon>
        <taxon>Hyphomicrobiaceae</taxon>
        <taxon>Hyphomicrobium</taxon>
    </lineage>
</organism>
<dbReference type="KEGG" id="hni:W911_17280"/>
<dbReference type="InterPro" id="IPR001303">
    <property type="entry name" value="Aldolase_II/adducin_N"/>
</dbReference>
<dbReference type="STRING" id="1029756.W911_17280"/>
<proteinExistence type="predicted"/>
<dbReference type="Pfam" id="PF00596">
    <property type="entry name" value="Aldolase_II"/>
    <property type="match status" value="1"/>
</dbReference>
<dbReference type="Gene3D" id="3.40.225.10">
    <property type="entry name" value="Class II aldolase/adducin N-terminal domain"/>
    <property type="match status" value="1"/>
</dbReference>
<dbReference type="SUPFAM" id="SSF53639">
    <property type="entry name" value="AraD/HMP-PK domain-like"/>
    <property type="match status" value="1"/>
</dbReference>
<dbReference type="HOGENOM" id="CLU_006033_3_0_5"/>
<evidence type="ECO:0000256" key="1">
    <source>
        <dbReference type="ARBA" id="ARBA00022723"/>
    </source>
</evidence>
<dbReference type="AlphaFoldDB" id="V5SGU0"/>
<dbReference type="InterPro" id="IPR050197">
    <property type="entry name" value="Aldolase_class_II_sugar_metab"/>
</dbReference>